<dbReference type="EMBL" id="CP144691">
    <property type="protein sequence ID" value="WVY93033.1"/>
    <property type="molecule type" value="Genomic_DNA"/>
</dbReference>
<organism evidence="3 4">
    <name type="scientific">Vigna mungo</name>
    <name type="common">Black gram</name>
    <name type="synonym">Phaseolus mungo</name>
    <dbReference type="NCBI Taxonomy" id="3915"/>
    <lineage>
        <taxon>Eukaryota</taxon>
        <taxon>Viridiplantae</taxon>
        <taxon>Streptophyta</taxon>
        <taxon>Embryophyta</taxon>
        <taxon>Tracheophyta</taxon>
        <taxon>Spermatophyta</taxon>
        <taxon>Magnoliopsida</taxon>
        <taxon>eudicotyledons</taxon>
        <taxon>Gunneridae</taxon>
        <taxon>Pentapetalae</taxon>
        <taxon>rosids</taxon>
        <taxon>fabids</taxon>
        <taxon>Fabales</taxon>
        <taxon>Fabaceae</taxon>
        <taxon>Papilionoideae</taxon>
        <taxon>50 kb inversion clade</taxon>
        <taxon>NPAAA clade</taxon>
        <taxon>indigoferoid/millettioid clade</taxon>
        <taxon>Phaseoleae</taxon>
        <taxon>Vigna</taxon>
    </lineage>
</organism>
<dbReference type="Gene3D" id="3.40.395.10">
    <property type="entry name" value="Adenoviral Proteinase, Chain A"/>
    <property type="match status" value="1"/>
</dbReference>
<name>A0AAQ3RF23_VIGMU</name>
<evidence type="ECO:0000256" key="1">
    <source>
        <dbReference type="SAM" id="MobiDB-lite"/>
    </source>
</evidence>
<keyword evidence="2" id="KW-0472">Membrane</keyword>
<dbReference type="Proteomes" id="UP001374535">
    <property type="component" value="Chromosome 10"/>
</dbReference>
<feature type="region of interest" description="Disordered" evidence="1">
    <location>
        <begin position="611"/>
        <end position="847"/>
    </location>
</feature>
<feature type="transmembrane region" description="Helical" evidence="2">
    <location>
        <begin position="29"/>
        <end position="48"/>
    </location>
</feature>
<evidence type="ECO:0008006" key="5">
    <source>
        <dbReference type="Google" id="ProtNLM"/>
    </source>
</evidence>
<dbReference type="SUPFAM" id="SSF54001">
    <property type="entry name" value="Cysteine proteinases"/>
    <property type="match status" value="1"/>
</dbReference>
<evidence type="ECO:0000313" key="3">
    <source>
        <dbReference type="EMBL" id="WVY93033.1"/>
    </source>
</evidence>
<protein>
    <recommendedName>
        <fullName evidence="5">Ubiquitin-like protease family profile domain-containing protein</fullName>
    </recommendedName>
</protein>
<keyword evidence="2" id="KW-1133">Transmembrane helix</keyword>
<keyword evidence="4" id="KW-1185">Reference proteome</keyword>
<sequence>MTEPITIVTFHVSGITASETLLWILTAQLLWYSIFNFLLLLLAIFLFFDSLTQLLLCFINYIILHFHAAPPNALQMPNIQLQPQVPEAQETTSAYEPLSRHEGKLSLDTKAKVMVHDSKLLTLNGFVSVIEGFHFRSAIEVLEVLGGSADKGQHCHLFSKGGVFWLPALAKEIVFLHRGSPLLKSFFWKGTLTLLWIVCPVSCCSVFWKVVVSMLRGVTSSPSTVEAFVAVVEVSSSSSPSGIEVLEEEVSIRAGRPSLTFFLQRGGFLAVGVVTWWIGFLSTSEMGSSKSKWQCRAWMKSSYVVHMNSLLQSRHERRLQQTPFKWLLEILDPIEVNMRLMKQMVRRWVPQHHSFRLRQELVPFNVVDVVMTLGFAVGGLEVRFDESIVGKVSELFESTTIKLKDLINIFDTIVVKEDVDVDVAKRVTNIPCLVLDDLDSLWNYDWSTAIHTYLVQSLHRCNKKILTGAIEDSLSISGAVVALQLWLYELLSLHGDSSFKVFPRLLRFRSIHFETDEIEVLLKKGEVQFEWYLSPSDQQNPIIRSALNLDHVDRSEEAAEKMDDSFDSAFAGRVEKMRRNNLRIISLKDEIAGLMRQISDARKTVIIDGEGTEERVGHAAEKGGHDGGAGEADEEAANDEATVDGSEEAGGEEGGHQEPAAEEGEPEEGGTEQSLLEEVAPQEAPIDKAGTEEATEQGGASVEAEPEVGPHDEAAPEEGADEVAGLGKVEDEVGAPEKGGPEEGATEQSLLEEVAPQEAPIVKAGTEEAIEQGGACVEAEPEVGPHDEAAPGKVEDEVGAPEKGGHEQRADEEGRDIEGADEEVGDEEPQQQPPPFIDMGDDDDDEVKSLGEPMEVEPLDTFVGDPRESVDLFHLHYLLTRKGIVHRYACEINGQLLTTKDCNSLGPREYVDNMVIIFATTVFMYFEKRSTGLIKRIIFSPMFAVIAVSATHFLEDNKKRIVNRHVWQVDDYQAYFHNDLVRVEDLLSADWVFIPVLSGGHWWCYALQVCNMKFFVIDSLEKGIRGRVGIDRSIAKSIKHLWSQLSNTLEDSKIDFNVIVAKIPVQPNTLVYMWNDALTSICHYVSDYSKAVIAYQGMCTKTTRWLPVKVLDLVGTSIHLCHSVSDYTNAVIAYQELWVKVNVLGFLGTSIHLCHSLSDYTEAVIAYQELCTKTSRWLPGVRVNVLVFIGTSIHLCDYVSDYTEAVIAYQELCTKTSRWLPGVKVNVLGFLGTSIHLCDYVSDYTEAVIAYPELCTKTSRWLPGVKVNVLCLLGTSIHLCHYVSDYTHAVIAYQELCTKTSRWLPGVKVNVLGFLGTFIHLCDYVSDYTEAVIAYQELCTKTSRWLLGVKTLPSTCHSVSDYTHVVIAYQELCTKTSRWLPGVKVNVLGLLDTSIHLCDYVSDYTHAVIAYQELCTKTSRWLPGVKVNVLGFLGTSIHLCDYVSDYTEAVIAYQELCTKTSRWLPGVKVNVLGFLGTSIHLCDYELCTKTSRWLPGVRVNVLVFIGTSIHLCDYVSDYTEAVIAYQELCTKTSRWLPGVKVNVLGLLDTSIHLCDYVSDYTHAIIAYQELCTKTSRWLPGVKVNVLGFIGTSIHLCDYVSDYTEAVISYQELCTKTSRWLPGVKVNVLGLLGTTIHLCDYVSDYTEAVIAYQELWVKVNVLGLLGTTIHLCDYVSDYTEAVIAYQELWVKVNVLCLLGTSIHLCHSVSDYTHAVIAYQELCTKTSRWLAGVKVNVLGFLGTSIHLCDYVSDYTEAVIAYQELCTKTSRWLPVVVYSLSVSEGNEKNYSTNLKRPAPAIDKRFTSFSFHKNSPLRLIDTRYVSLSFHKIKKGNKENQSSQERSSDNSVF</sequence>
<feature type="compositionally biased region" description="Basic and acidic residues" evidence="1">
    <location>
        <begin position="783"/>
        <end position="796"/>
    </location>
</feature>
<reference evidence="3 4" key="1">
    <citation type="journal article" date="2023" name="Life. Sci Alliance">
        <title>Evolutionary insights into 3D genome organization and epigenetic landscape of Vigna mungo.</title>
        <authorList>
            <person name="Junaid A."/>
            <person name="Singh B."/>
            <person name="Bhatia S."/>
        </authorList>
    </citation>
    <scope>NUCLEOTIDE SEQUENCE [LARGE SCALE GENOMIC DNA]</scope>
    <source>
        <strain evidence="3">Urdbean</strain>
    </source>
</reference>
<evidence type="ECO:0000313" key="4">
    <source>
        <dbReference type="Proteomes" id="UP001374535"/>
    </source>
</evidence>
<feature type="compositionally biased region" description="Acidic residues" evidence="1">
    <location>
        <begin position="819"/>
        <end position="829"/>
    </location>
</feature>
<evidence type="ECO:0000256" key="2">
    <source>
        <dbReference type="SAM" id="Phobius"/>
    </source>
</evidence>
<dbReference type="InterPro" id="IPR038765">
    <property type="entry name" value="Papain-like_cys_pep_sf"/>
</dbReference>
<gene>
    <name evidence="3" type="ORF">V8G54_032121</name>
</gene>
<proteinExistence type="predicted"/>
<feature type="compositionally biased region" description="Basic and acidic residues" evidence="1">
    <location>
        <begin position="803"/>
        <end position="818"/>
    </location>
</feature>
<keyword evidence="2" id="KW-0812">Transmembrane</keyword>
<feature type="compositionally biased region" description="Acidic residues" evidence="1">
    <location>
        <begin position="660"/>
        <end position="670"/>
    </location>
</feature>
<accession>A0AAQ3RF23</accession>
<feature type="compositionally biased region" description="Acidic residues" evidence="1">
    <location>
        <begin position="631"/>
        <end position="651"/>
    </location>
</feature>
<feature type="compositionally biased region" description="Basic and acidic residues" evidence="1">
    <location>
        <begin position="612"/>
        <end position="625"/>
    </location>
</feature>